<keyword evidence="2" id="KW-1185">Reference proteome</keyword>
<accession>A0ACB8AME0</accession>
<comment type="caution">
    <text evidence="1">The sequence shown here is derived from an EMBL/GenBank/DDBJ whole genome shotgun (WGS) entry which is preliminary data.</text>
</comment>
<gene>
    <name evidence="1" type="ORF">BJ138DRAFT_1123338</name>
</gene>
<evidence type="ECO:0000313" key="1">
    <source>
        <dbReference type="EMBL" id="KAH7914706.1"/>
    </source>
</evidence>
<dbReference type="Proteomes" id="UP000790377">
    <property type="component" value="Unassembled WGS sequence"/>
</dbReference>
<name>A0ACB8AME0_9AGAM</name>
<dbReference type="EMBL" id="MU267610">
    <property type="protein sequence ID" value="KAH7914706.1"/>
    <property type="molecule type" value="Genomic_DNA"/>
</dbReference>
<protein>
    <submittedName>
        <fullName evidence="1">Uncharacterized protein</fullName>
    </submittedName>
</protein>
<sequence length="314" mass="34994">MLWPIFTLFYLPLCLAAKKSPQEQLVDLSTAGNGLIKLDEQSFDLLTSQNRNWSAAIQFTAMDPKRRCAPCKEFNPSYIAVAEAWTKVPKAERNNHFFATLDFDEAPLVFQKLGMASAPVVHVYPATEGPRLPASGKTAPFKFDFSHGFEAGPLAEQLSAHTPVPIPYTAPIDWARWGTLASLIPILTLLGRFIAPALKNRWVWAAGCIFVSLVMTSGYMFTRIREAPYTGPDGGWIAAGYQNQYGQEVQVVAMIYGLLAGSFLMLTVVTPHSLSPGRQRTQVYLWTAVNFLVFSILVSLFRVKNRGYPFKLFF</sequence>
<reference evidence="1" key="1">
    <citation type="journal article" date="2021" name="New Phytol.">
        <title>Evolutionary innovations through gain and loss of genes in the ectomycorrhizal Boletales.</title>
        <authorList>
            <person name="Wu G."/>
            <person name="Miyauchi S."/>
            <person name="Morin E."/>
            <person name="Kuo A."/>
            <person name="Drula E."/>
            <person name="Varga T."/>
            <person name="Kohler A."/>
            <person name="Feng B."/>
            <person name="Cao Y."/>
            <person name="Lipzen A."/>
            <person name="Daum C."/>
            <person name="Hundley H."/>
            <person name="Pangilinan J."/>
            <person name="Johnson J."/>
            <person name="Barry K."/>
            <person name="LaButti K."/>
            <person name="Ng V."/>
            <person name="Ahrendt S."/>
            <person name="Min B."/>
            <person name="Choi I.G."/>
            <person name="Park H."/>
            <person name="Plett J.M."/>
            <person name="Magnuson J."/>
            <person name="Spatafora J.W."/>
            <person name="Nagy L.G."/>
            <person name="Henrissat B."/>
            <person name="Grigoriev I.V."/>
            <person name="Yang Z.L."/>
            <person name="Xu J."/>
            <person name="Martin F.M."/>
        </authorList>
    </citation>
    <scope>NUCLEOTIDE SEQUENCE</scope>
    <source>
        <strain evidence="1">ATCC 28755</strain>
    </source>
</reference>
<proteinExistence type="predicted"/>
<organism evidence="1 2">
    <name type="scientific">Hygrophoropsis aurantiaca</name>
    <dbReference type="NCBI Taxonomy" id="72124"/>
    <lineage>
        <taxon>Eukaryota</taxon>
        <taxon>Fungi</taxon>
        <taxon>Dikarya</taxon>
        <taxon>Basidiomycota</taxon>
        <taxon>Agaricomycotina</taxon>
        <taxon>Agaricomycetes</taxon>
        <taxon>Agaricomycetidae</taxon>
        <taxon>Boletales</taxon>
        <taxon>Coniophorineae</taxon>
        <taxon>Hygrophoropsidaceae</taxon>
        <taxon>Hygrophoropsis</taxon>
    </lineage>
</organism>
<evidence type="ECO:0000313" key="2">
    <source>
        <dbReference type="Proteomes" id="UP000790377"/>
    </source>
</evidence>